<dbReference type="EMBL" id="CP171844">
    <property type="protein sequence ID" value="XKQ42312.1"/>
    <property type="molecule type" value="Genomic_DNA"/>
</dbReference>
<dbReference type="Proteomes" id="UP000076193">
    <property type="component" value="Chromosome"/>
</dbReference>
<protein>
    <submittedName>
        <fullName evidence="1">Uncharacterized protein</fullName>
    </submittedName>
</protein>
<reference evidence="1" key="1">
    <citation type="submission" date="2024-10" db="EMBL/GenBank/DDBJ databases">
        <title>Strain of Rhizobium-related bacteria isolated fromm roots of Vavilovia formosa.</title>
        <authorList>
            <person name="Kimeklis A."/>
            <person name="Afonin A."/>
        </authorList>
    </citation>
    <scope>NUCLEOTIDE SEQUENCE</scope>
    <source>
        <strain evidence="1">Vaf12</strain>
    </source>
</reference>
<gene>
    <name evidence="1" type="ORF">A4A59_010705</name>
</gene>
<evidence type="ECO:0000313" key="2">
    <source>
        <dbReference type="Proteomes" id="UP000076193"/>
    </source>
</evidence>
<accession>A0ACD5FAN3</accession>
<evidence type="ECO:0000313" key="1">
    <source>
        <dbReference type="EMBL" id="XKQ42312.1"/>
    </source>
</evidence>
<sequence length="87" mass="9548">MPPRSSLQRLHAKAMLSRLLRPQVLKGFGIPRLLMWRFVAQNHGLKPVVAAAALFLAHLDAFLNVAGHDQPVMGSMAGPTTVRRCLP</sequence>
<organism evidence="1 2">
    <name type="scientific">Rhizobium leguminosarum</name>
    <dbReference type="NCBI Taxonomy" id="384"/>
    <lineage>
        <taxon>Bacteria</taxon>
        <taxon>Pseudomonadati</taxon>
        <taxon>Pseudomonadota</taxon>
        <taxon>Alphaproteobacteria</taxon>
        <taxon>Hyphomicrobiales</taxon>
        <taxon>Rhizobiaceae</taxon>
        <taxon>Rhizobium/Agrobacterium group</taxon>
        <taxon>Rhizobium</taxon>
    </lineage>
</organism>
<proteinExistence type="predicted"/>
<name>A0ACD5FAN3_RHILE</name>